<dbReference type="OrthoDB" id="9991317at2759"/>
<dbReference type="Pfam" id="PF22893">
    <property type="entry name" value="ULD_2"/>
    <property type="match status" value="1"/>
</dbReference>
<dbReference type="PANTHER" id="PTHR19959:SF119">
    <property type="entry name" value="FUNGAL LIPASE-LIKE DOMAIN-CONTAINING PROTEIN"/>
    <property type="match status" value="1"/>
</dbReference>
<evidence type="ECO:0000313" key="2">
    <source>
        <dbReference type="EMBL" id="KZP16174.1"/>
    </source>
</evidence>
<protein>
    <recommendedName>
        <fullName evidence="1">Ubiquitin-like domain-containing protein</fullName>
    </recommendedName>
</protein>
<dbReference type="InterPro" id="IPR011990">
    <property type="entry name" value="TPR-like_helical_dom_sf"/>
</dbReference>
<gene>
    <name evidence="2" type="ORF">FIBSPDRAFT_958202</name>
</gene>
<dbReference type="Gene3D" id="1.25.40.10">
    <property type="entry name" value="Tetratricopeptide repeat domain"/>
    <property type="match status" value="4"/>
</dbReference>
<organism evidence="2 3">
    <name type="scientific">Athelia psychrophila</name>
    <dbReference type="NCBI Taxonomy" id="1759441"/>
    <lineage>
        <taxon>Eukaryota</taxon>
        <taxon>Fungi</taxon>
        <taxon>Dikarya</taxon>
        <taxon>Basidiomycota</taxon>
        <taxon>Agaricomycotina</taxon>
        <taxon>Agaricomycetes</taxon>
        <taxon>Agaricomycetidae</taxon>
        <taxon>Atheliales</taxon>
        <taxon>Atheliaceae</taxon>
        <taxon>Athelia</taxon>
    </lineage>
</organism>
<feature type="domain" description="Ubiquitin-like" evidence="1">
    <location>
        <begin position="1432"/>
        <end position="1514"/>
    </location>
</feature>
<sequence>MDPDEHSEYTLRVIAAEWTRDTKGQEEDDDLYVEVSVDGARQVLPTMYTKTSHWDQDLKINGYLSSIVRIEIKSVTHNSSESLSVVRAEISLQNLLEKCADGDEAVLVLAVVPLVSGMVDPAVETNGYMGSKDSAPESIGLMTVKLCRLSHEPPNVLQLRDTCSVSVPQMGQVERRIPEEVAEDLEISNIQQSLALTPDGHPNKPALLSNLGESYRARFGRLGDLADLEHSIASLEQALALTLYGHPNKPDTLTSLGNSYQTRFLRLGDLADGNNAIASWEQGLALTPDVHLVKANRLSNIGAGYRARFERLGDHADLEHSIASLEQAVTYGHPDKLRFLSNLCVSYDTRFERLGGLTDLENSITTWRQALALTPDGDPNKPVLLSNLAGSYRAHFGRLGDLADLQNSIASLEQALALISYSHPNKPEILSRLGNSYYTRCERLGDLADADQSITMQQQALALTSDDHPDKPKRLSNVGAGYLARFERLGDLADLADLENSIASVEQAIALTPDGHLDKSSRLSQLNRSYYLRFDRLGDLADLKNLITTGLQALALTSDDHPDKPTRLSNVGAGYLVRFGRLGDLADLDNSIASMEQAVALTPDNHPDKSSRLSQLSSSYYVHFERLGDLAKLENSIAMQQQALGLTPDSHPDKPSHLSNVGASYLARFERLGDLADLKNSIASVEQAVALTPNGHPDKPSRLSHVGAGYYIRFERLGDLADLKNVITTGLQALGLTPDGHPDKPSHLSNVGAGYLARFERLGDLADLENSMPSLEQAVALTPDGHPIKSSRLSNLCAGYEKRFVRLRDLADIKNSITMRQQAVALTPDGHPNKAQCLLSLGEAQIIAWNHTDKKSHLHHALSAMQSAAQSPGGSPSVTLKASRNWATLSVLLLDIPSALEAYRTAIEILPQVAWLGLDIAARQEWLAKEKPEELGCMAAKCAIQLGRFEEGVELLDMARSVFWQQASSVRSGLQGLKAERPELAGELETVSKKLDTSSFSGLSIASSDTQPYERRLADHRSLVLKRESLIKEIRSLPGFEFFSRCSHGLQDPVYLLTWIPPPSTSIWDYLPRIMPMPISDYPVDYAFFQAWVRIHFPLWGVLTQHILAVMIPPIPATPAPSPAALDAKFDSWENVDAEEAGDAGSEVDSASSHLIVPIASLPMSSPRLFSVLGQSQVAGWRSTGDVTYPISSHGEAEIEEEAEENKLTVVVNTSHTSGRATVINIVNINPMPAGIPPETIHQIFRHLQAASSTPSLRVAQPPRPPGPPSDQIITIYGAIDPFYNSTIRSIIEVRIMVSAVQIMLANPMLCSSQYLPETLVSLKRLLTLMELAIQAYRHSDLAHSLSRAISIGVEECRRLLEELIRNLTNYRQILSNVVLYFIRNSFAACLLALGRAAWPELKRGMGEETLEELAKFYVQLEQESTSLRHIKVDAVIVQDHLGRDLYVPIIFCMSSQDFHVMITGFCRGFAGDALIRLGYYRILNSEDDQVINPDEFAIILQPGINVTMSIVFHEQAEERQGSEGYSCPRCKHINSRFTGWVTCGNCTVQFKISPEESSIVSPETQHAGTDFVPDERYLFRKISILQAASFVQVQPDPMISADEQPGKQTS</sequence>
<evidence type="ECO:0000259" key="1">
    <source>
        <dbReference type="Pfam" id="PF22893"/>
    </source>
</evidence>
<dbReference type="Proteomes" id="UP000076532">
    <property type="component" value="Unassembled WGS sequence"/>
</dbReference>
<dbReference type="STRING" id="436010.A0A166EW87"/>
<reference evidence="2 3" key="1">
    <citation type="journal article" date="2016" name="Mol. Biol. Evol.">
        <title>Comparative Genomics of Early-Diverging Mushroom-Forming Fungi Provides Insights into the Origins of Lignocellulose Decay Capabilities.</title>
        <authorList>
            <person name="Nagy L.G."/>
            <person name="Riley R."/>
            <person name="Tritt A."/>
            <person name="Adam C."/>
            <person name="Daum C."/>
            <person name="Floudas D."/>
            <person name="Sun H."/>
            <person name="Yadav J.S."/>
            <person name="Pangilinan J."/>
            <person name="Larsson K.H."/>
            <person name="Matsuura K."/>
            <person name="Barry K."/>
            <person name="Labutti K."/>
            <person name="Kuo R."/>
            <person name="Ohm R.A."/>
            <person name="Bhattacharya S.S."/>
            <person name="Shirouzu T."/>
            <person name="Yoshinaga Y."/>
            <person name="Martin F.M."/>
            <person name="Grigoriev I.V."/>
            <person name="Hibbett D.S."/>
        </authorList>
    </citation>
    <scope>NUCLEOTIDE SEQUENCE [LARGE SCALE GENOMIC DNA]</scope>
    <source>
        <strain evidence="2 3">CBS 109695</strain>
    </source>
</reference>
<dbReference type="PANTHER" id="PTHR19959">
    <property type="entry name" value="KINESIN LIGHT CHAIN"/>
    <property type="match status" value="1"/>
</dbReference>
<name>A0A166EW87_9AGAM</name>
<dbReference type="EMBL" id="KV417596">
    <property type="protein sequence ID" value="KZP16174.1"/>
    <property type="molecule type" value="Genomic_DNA"/>
</dbReference>
<keyword evidence="3" id="KW-1185">Reference proteome</keyword>
<dbReference type="SUPFAM" id="SSF48452">
    <property type="entry name" value="TPR-like"/>
    <property type="match status" value="2"/>
</dbReference>
<dbReference type="InterPro" id="IPR054464">
    <property type="entry name" value="ULD_fung"/>
</dbReference>
<proteinExistence type="predicted"/>
<accession>A0A166EW87</accession>
<evidence type="ECO:0000313" key="3">
    <source>
        <dbReference type="Proteomes" id="UP000076532"/>
    </source>
</evidence>